<dbReference type="AlphaFoldDB" id="A0A4U0GXM0"/>
<keyword evidence="2" id="KW-1185">Reference proteome</keyword>
<dbReference type="Gene3D" id="2.60.40.2340">
    <property type="match status" value="1"/>
</dbReference>
<dbReference type="EMBL" id="SUKA01000005">
    <property type="protein sequence ID" value="TJY63930.1"/>
    <property type="molecule type" value="Genomic_DNA"/>
</dbReference>
<gene>
    <name evidence="1" type="ORF">FAZ19_16860</name>
</gene>
<organism evidence="1 2">
    <name type="scientific">Sphingobacterium alkalisoli</name>
    <dbReference type="NCBI Taxonomy" id="1874115"/>
    <lineage>
        <taxon>Bacteria</taxon>
        <taxon>Pseudomonadati</taxon>
        <taxon>Bacteroidota</taxon>
        <taxon>Sphingobacteriia</taxon>
        <taxon>Sphingobacteriales</taxon>
        <taxon>Sphingobacteriaceae</taxon>
        <taxon>Sphingobacterium</taxon>
    </lineage>
</organism>
<accession>A0A4U0GXM0</accession>
<comment type="caution">
    <text evidence="1">The sequence shown here is derived from an EMBL/GenBank/DDBJ whole genome shotgun (WGS) entry which is preliminary data.</text>
</comment>
<dbReference type="PROSITE" id="PS51257">
    <property type="entry name" value="PROKAR_LIPOPROTEIN"/>
    <property type="match status" value="1"/>
</dbReference>
<evidence type="ECO:0000313" key="2">
    <source>
        <dbReference type="Proteomes" id="UP000309872"/>
    </source>
</evidence>
<proteinExistence type="predicted"/>
<dbReference type="RefSeq" id="WP_136821921.1">
    <property type="nucleotide sequence ID" value="NZ_BMJX01000005.1"/>
</dbReference>
<evidence type="ECO:0008006" key="3">
    <source>
        <dbReference type="Google" id="ProtNLM"/>
    </source>
</evidence>
<name>A0A4U0GXM0_9SPHI</name>
<sequence>MKKYLYPVAYLFLLIGTGVLGSCSKEYETAPTPYTEITSFKIGYYNGQDTIAGIIDGSTIHIVWPGSTEWPIPETVNPEITVSRNATVSPASGASIPLEDGTTYTVTAQNGTAKTYTIKLINGALLPSFVDETAINVQVGAKYTINLFNTAGDGSDSLFLVNDNNEEFKVIHSAQVSVGGINFIADQPDGSGIPAGDYYAKVVNKYNVPVKSSTKMITVTEEPSVPYIYFNHTQTIEVKRGETFTVPIRHYGEQYSINRSRFYYIDPGTGYISFLTLNYMGANEAYNEVSFQVPADAPTGINLESDPGLQIRLTYQGSNLATNGTGYYPHNIKIVE</sequence>
<dbReference type="Proteomes" id="UP000309872">
    <property type="component" value="Unassembled WGS sequence"/>
</dbReference>
<dbReference type="OrthoDB" id="677497at2"/>
<reference evidence="1 2" key="1">
    <citation type="submission" date="2019-04" db="EMBL/GenBank/DDBJ databases">
        <title>Sphingobacterium olei sp. nov., isolated from oil-contaminated soil.</title>
        <authorList>
            <person name="Liu B."/>
        </authorList>
    </citation>
    <scope>NUCLEOTIDE SEQUENCE [LARGE SCALE GENOMIC DNA]</scope>
    <source>
        <strain evidence="1 2">Y3L14</strain>
    </source>
</reference>
<protein>
    <recommendedName>
        <fullName evidence="3">DUF5018 domain-containing protein</fullName>
    </recommendedName>
</protein>
<evidence type="ECO:0000313" key="1">
    <source>
        <dbReference type="EMBL" id="TJY63930.1"/>
    </source>
</evidence>